<dbReference type="AlphaFoldDB" id="A0A412XSC6"/>
<proteinExistence type="predicted"/>
<sequence>MKSLYIENYKNLKELSLKLLAPVNLIVGRNNVGKSTLLEAISIYISNGSDEWLKTVLDIRGEMVNVDFTKSETDANKILLEHYSSLFSGHKKDFHNSAAILIGEEDDLLNIRLVHVAERTIRNKDGFEIQEYVSYNDSDSISEFSSLQYLGDGLELTSSSAPKALIPFFQRRTLSNVKDKMPFEYIMVQDFQRKRNVILFDKISLSDKEKYVVEALQIIEPQIDRLNFLNENEYSNVRVPFVTLKNTGQRFRLSSMGDGINRILSIILALVNCKGGVFLLDEFETGLHYTVQTKLWEIIFMLSEKLNVQVFVTSHSRDCINSFVVANEKKQGLIIRLDDREGNIVAVSYNNEEDMRFIAQSNVEIR</sequence>
<gene>
    <name evidence="2" type="ORF">DWW10_23230</name>
</gene>
<evidence type="ECO:0000259" key="1">
    <source>
        <dbReference type="Pfam" id="PF13175"/>
    </source>
</evidence>
<dbReference type="Proteomes" id="UP000283850">
    <property type="component" value="Unassembled WGS sequence"/>
</dbReference>
<dbReference type="EMBL" id="QRZF01000026">
    <property type="protein sequence ID" value="RGV48027.1"/>
    <property type="molecule type" value="Genomic_DNA"/>
</dbReference>
<protein>
    <recommendedName>
        <fullName evidence="1">Endonuclease GajA/Old nuclease/RecF-like AAA domain-containing protein</fullName>
    </recommendedName>
</protein>
<accession>A0A412XSC6</accession>
<dbReference type="Gene3D" id="3.40.50.300">
    <property type="entry name" value="P-loop containing nucleotide triphosphate hydrolases"/>
    <property type="match status" value="1"/>
</dbReference>
<dbReference type="PIRSF" id="PIRSF029347">
    <property type="entry name" value="RecF"/>
    <property type="match status" value="1"/>
</dbReference>
<evidence type="ECO:0000313" key="3">
    <source>
        <dbReference type="Proteomes" id="UP000283850"/>
    </source>
</evidence>
<organism evidence="2 3">
    <name type="scientific">Bacteroides intestinalis</name>
    <dbReference type="NCBI Taxonomy" id="329854"/>
    <lineage>
        <taxon>Bacteria</taxon>
        <taxon>Pseudomonadati</taxon>
        <taxon>Bacteroidota</taxon>
        <taxon>Bacteroidia</taxon>
        <taxon>Bacteroidales</taxon>
        <taxon>Bacteroidaceae</taxon>
        <taxon>Bacteroides</taxon>
    </lineage>
</organism>
<dbReference type="RefSeq" id="WP_118422274.1">
    <property type="nucleotide sequence ID" value="NZ_QRZF01000026.1"/>
</dbReference>
<feature type="domain" description="Endonuclease GajA/Old nuclease/RecF-like AAA" evidence="1">
    <location>
        <begin position="1"/>
        <end position="320"/>
    </location>
</feature>
<name>A0A412XSC6_9BACE</name>
<dbReference type="PANTHER" id="PTHR43581:SF4">
    <property type="entry name" value="ATP_GTP PHOSPHATASE"/>
    <property type="match status" value="1"/>
</dbReference>
<reference evidence="2 3" key="1">
    <citation type="submission" date="2018-08" db="EMBL/GenBank/DDBJ databases">
        <title>A genome reference for cultivated species of the human gut microbiota.</title>
        <authorList>
            <person name="Zou Y."/>
            <person name="Xue W."/>
            <person name="Luo G."/>
        </authorList>
    </citation>
    <scope>NUCLEOTIDE SEQUENCE [LARGE SCALE GENOMIC DNA]</scope>
    <source>
        <strain evidence="2 3">AF14-32</strain>
    </source>
</reference>
<dbReference type="InterPro" id="IPR027417">
    <property type="entry name" value="P-loop_NTPase"/>
</dbReference>
<dbReference type="InterPro" id="IPR041685">
    <property type="entry name" value="AAA_GajA/Old/RecF-like"/>
</dbReference>
<evidence type="ECO:0000313" key="2">
    <source>
        <dbReference type="EMBL" id="RGV48027.1"/>
    </source>
</evidence>
<dbReference type="InterPro" id="IPR014555">
    <property type="entry name" value="RecF-like"/>
</dbReference>
<dbReference type="SUPFAM" id="SSF52540">
    <property type="entry name" value="P-loop containing nucleoside triphosphate hydrolases"/>
    <property type="match status" value="1"/>
</dbReference>
<dbReference type="InterPro" id="IPR051396">
    <property type="entry name" value="Bact_Antivir_Def_Nuclease"/>
</dbReference>
<dbReference type="PANTHER" id="PTHR43581">
    <property type="entry name" value="ATP/GTP PHOSPHATASE"/>
    <property type="match status" value="1"/>
</dbReference>
<dbReference type="Pfam" id="PF13175">
    <property type="entry name" value="AAA_15"/>
    <property type="match status" value="1"/>
</dbReference>
<comment type="caution">
    <text evidence="2">The sequence shown here is derived from an EMBL/GenBank/DDBJ whole genome shotgun (WGS) entry which is preliminary data.</text>
</comment>